<accession>A0A9P7UDP9</accession>
<dbReference type="AlphaFoldDB" id="A0A9P7UDP9"/>
<keyword evidence="3" id="KW-1185">Reference proteome</keyword>
<evidence type="ECO:0000313" key="2">
    <source>
        <dbReference type="EMBL" id="KAG7044307.1"/>
    </source>
</evidence>
<protein>
    <submittedName>
        <fullName evidence="2">Uncharacterized protein</fullName>
    </submittedName>
</protein>
<proteinExistence type="predicted"/>
<keyword evidence="1" id="KW-0732">Signal</keyword>
<comment type="caution">
    <text evidence="2">The sequence shown here is derived from an EMBL/GenBank/DDBJ whole genome shotgun (WGS) entry which is preliminary data.</text>
</comment>
<reference evidence="2" key="1">
    <citation type="submission" date="2021-05" db="EMBL/GenBank/DDBJ databases">
        <title>Comparative genomics of three Colletotrichum scovillei strains and genetic complementation revealed genes involved fungal growth and virulence on chili pepper.</title>
        <authorList>
            <person name="Hsieh D.-K."/>
            <person name="Chuang S.-C."/>
            <person name="Chen C.-Y."/>
            <person name="Chao Y.-T."/>
            <person name="Lu M.-Y.J."/>
            <person name="Lee M.-H."/>
            <person name="Shih M.-C."/>
        </authorList>
    </citation>
    <scope>NUCLEOTIDE SEQUENCE</scope>
    <source>
        <strain evidence="2">Coll-153</strain>
    </source>
</reference>
<evidence type="ECO:0000313" key="3">
    <source>
        <dbReference type="Proteomes" id="UP000699042"/>
    </source>
</evidence>
<sequence>MARTFPQSALPTFKLVRSLLIGLLSTQSINQQLGPRHLSTTFRVSTVPPAIIPSRSNKLKHPLTTSAIRKRYGGIMPSLLPSHSDLIIQVMAAKRWPLLGRGVPSQKPVQYGQGSGSLTIPARDSYHLPSEIQTMRRKTTAKSTFEPY</sequence>
<name>A0A9P7UDP9_9PEZI</name>
<evidence type="ECO:0000256" key="1">
    <source>
        <dbReference type="SAM" id="SignalP"/>
    </source>
</evidence>
<dbReference type="Proteomes" id="UP000699042">
    <property type="component" value="Unassembled WGS sequence"/>
</dbReference>
<gene>
    <name evidence="2" type="ORF">JMJ77_003770</name>
</gene>
<feature type="chain" id="PRO_5040360950" evidence="1">
    <location>
        <begin position="27"/>
        <end position="148"/>
    </location>
</feature>
<feature type="signal peptide" evidence="1">
    <location>
        <begin position="1"/>
        <end position="26"/>
    </location>
</feature>
<dbReference type="EMBL" id="JAESDN010000010">
    <property type="protein sequence ID" value="KAG7044307.1"/>
    <property type="molecule type" value="Genomic_DNA"/>
</dbReference>
<organism evidence="2 3">
    <name type="scientific">Colletotrichum scovillei</name>
    <dbReference type="NCBI Taxonomy" id="1209932"/>
    <lineage>
        <taxon>Eukaryota</taxon>
        <taxon>Fungi</taxon>
        <taxon>Dikarya</taxon>
        <taxon>Ascomycota</taxon>
        <taxon>Pezizomycotina</taxon>
        <taxon>Sordariomycetes</taxon>
        <taxon>Hypocreomycetidae</taxon>
        <taxon>Glomerellales</taxon>
        <taxon>Glomerellaceae</taxon>
        <taxon>Colletotrichum</taxon>
        <taxon>Colletotrichum acutatum species complex</taxon>
    </lineage>
</organism>